<reference evidence="1" key="3">
    <citation type="submission" date="2018-07" db="EMBL/GenBank/DDBJ databases">
        <title>WGS assembly of Glycine max.</title>
        <authorList>
            <person name="Schmutz J."/>
            <person name="Cannon S."/>
            <person name="Schlueter J."/>
            <person name="Ma J."/>
            <person name="Mitros T."/>
            <person name="Nelson W."/>
            <person name="Hyten D."/>
            <person name="Song Q."/>
            <person name="Thelen J."/>
            <person name="Cheng J."/>
            <person name="Xu D."/>
            <person name="Hellsten U."/>
            <person name="May G."/>
            <person name="Yu Y."/>
            <person name="Sakurai T."/>
            <person name="Umezawa T."/>
            <person name="Bhattacharyya M."/>
            <person name="Sandhu D."/>
            <person name="Valliyodan B."/>
            <person name="Lindquist E."/>
            <person name="Peto M."/>
            <person name="Grant D."/>
            <person name="Shu S."/>
            <person name="Goodstein D."/>
            <person name="Barry K."/>
            <person name="Futrell-Griggs M."/>
            <person name="Abernathy B."/>
            <person name="Du J."/>
            <person name="Tian Z."/>
            <person name="Zhu L."/>
            <person name="Gill N."/>
            <person name="Joshi T."/>
            <person name="Libault M."/>
            <person name="Sethuraman A."/>
            <person name="Zhang X."/>
            <person name="Shinozaki K."/>
            <person name="Nguyen H."/>
            <person name="Wing R."/>
            <person name="Cregan P."/>
            <person name="Specht J."/>
            <person name="Grimwood J."/>
            <person name="Rokhsar D."/>
            <person name="Stacey G."/>
            <person name="Shoemaker R."/>
            <person name="Jackson S."/>
        </authorList>
    </citation>
    <scope>NUCLEOTIDE SEQUENCE</scope>
    <source>
        <tissue evidence="1">Callus</tissue>
    </source>
</reference>
<dbReference type="Gramene" id="KRG94340">
    <property type="protein sequence ID" value="KRG94340"/>
    <property type="gene ID" value="GLYMA_19G077500"/>
</dbReference>
<keyword evidence="3" id="KW-1185">Reference proteome</keyword>
<dbReference type="EMBL" id="CM000852">
    <property type="protein sequence ID" value="KRG94340.1"/>
    <property type="molecule type" value="Genomic_DNA"/>
</dbReference>
<protein>
    <recommendedName>
        <fullName evidence="4">CCHC-type domain-containing protein</fullName>
    </recommendedName>
</protein>
<dbReference type="EnsemblPlants" id="KRG94340">
    <property type="protein sequence ID" value="KRG94340"/>
    <property type="gene ID" value="GLYMA_19G077500"/>
</dbReference>
<evidence type="ECO:0008006" key="4">
    <source>
        <dbReference type="Google" id="ProtNLM"/>
    </source>
</evidence>
<gene>
    <name evidence="1" type="ORF">GLYMA_19G077500</name>
</gene>
<organism evidence="1">
    <name type="scientific">Glycine max</name>
    <name type="common">Soybean</name>
    <name type="synonym">Glycine hispida</name>
    <dbReference type="NCBI Taxonomy" id="3847"/>
    <lineage>
        <taxon>Eukaryota</taxon>
        <taxon>Viridiplantae</taxon>
        <taxon>Streptophyta</taxon>
        <taxon>Embryophyta</taxon>
        <taxon>Tracheophyta</taxon>
        <taxon>Spermatophyta</taxon>
        <taxon>Magnoliopsida</taxon>
        <taxon>eudicotyledons</taxon>
        <taxon>Gunneridae</taxon>
        <taxon>Pentapetalae</taxon>
        <taxon>rosids</taxon>
        <taxon>fabids</taxon>
        <taxon>Fabales</taxon>
        <taxon>Fabaceae</taxon>
        <taxon>Papilionoideae</taxon>
        <taxon>50 kb inversion clade</taxon>
        <taxon>NPAAA clade</taxon>
        <taxon>indigoferoid/millettioid clade</taxon>
        <taxon>Phaseoleae</taxon>
        <taxon>Glycine</taxon>
        <taxon>Glycine subgen. Soja</taxon>
    </lineage>
</organism>
<sequence length="193" mass="22577">MEEGEDIQTMFGCFQTILNELRFLGKPYDNYDHIDKILCCLPRKAIKNLDSMTLEELIVILKVQEESNDDDFNEEDDELSLITRKMWKNKNSSRFNSSSKRSFHEKEKSRVICYECKMPRHFKLECPDLEKSKDKKKKFFKSKKKSLITTWEDLDDSSFDTDSEEEANLCLMVDASTSKAEPALDACLEDEDP</sequence>
<proteinExistence type="predicted"/>
<dbReference type="OMA" id="ICYECKM"/>
<dbReference type="Proteomes" id="UP000008827">
    <property type="component" value="Chromosome 19"/>
</dbReference>
<evidence type="ECO:0000313" key="2">
    <source>
        <dbReference type="EnsemblPlants" id="KRG94340"/>
    </source>
</evidence>
<reference evidence="2" key="2">
    <citation type="submission" date="2018-02" db="UniProtKB">
        <authorList>
            <consortium name="EnsemblPlants"/>
        </authorList>
    </citation>
    <scope>IDENTIFICATION</scope>
    <source>
        <strain evidence="2">Williams 82</strain>
    </source>
</reference>
<name>A0A0R0EW08_SOYBN</name>
<evidence type="ECO:0000313" key="1">
    <source>
        <dbReference type="EMBL" id="KRG94340.1"/>
    </source>
</evidence>
<reference evidence="1 2" key="1">
    <citation type="journal article" date="2010" name="Nature">
        <title>Genome sequence of the palaeopolyploid soybean.</title>
        <authorList>
            <person name="Schmutz J."/>
            <person name="Cannon S.B."/>
            <person name="Schlueter J."/>
            <person name="Ma J."/>
            <person name="Mitros T."/>
            <person name="Nelson W."/>
            <person name="Hyten D.L."/>
            <person name="Song Q."/>
            <person name="Thelen J.J."/>
            <person name="Cheng J."/>
            <person name="Xu D."/>
            <person name="Hellsten U."/>
            <person name="May G.D."/>
            <person name="Yu Y."/>
            <person name="Sakurai T."/>
            <person name="Umezawa T."/>
            <person name="Bhattacharyya M.K."/>
            <person name="Sandhu D."/>
            <person name="Valliyodan B."/>
            <person name="Lindquist E."/>
            <person name="Peto M."/>
            <person name="Grant D."/>
            <person name="Shu S."/>
            <person name="Goodstein D."/>
            <person name="Barry K."/>
            <person name="Futrell-Griggs M."/>
            <person name="Abernathy B."/>
            <person name="Du J."/>
            <person name="Tian Z."/>
            <person name="Zhu L."/>
            <person name="Gill N."/>
            <person name="Joshi T."/>
            <person name="Libault M."/>
            <person name="Sethuraman A."/>
            <person name="Zhang X.-C."/>
            <person name="Shinozaki K."/>
            <person name="Nguyen H.T."/>
            <person name="Wing R.A."/>
            <person name="Cregan P."/>
            <person name="Specht J."/>
            <person name="Grimwood J."/>
            <person name="Rokhsar D."/>
            <person name="Stacey G."/>
            <person name="Shoemaker R.C."/>
            <person name="Jackson S.A."/>
        </authorList>
    </citation>
    <scope>NUCLEOTIDE SEQUENCE</scope>
    <source>
        <strain evidence="2">cv. Williams 82</strain>
        <tissue evidence="1">Callus</tissue>
    </source>
</reference>
<accession>A0A0R0EW08</accession>
<dbReference type="InParanoid" id="A0A0R0EW08"/>
<dbReference type="AlphaFoldDB" id="A0A0R0EW08"/>
<evidence type="ECO:0000313" key="3">
    <source>
        <dbReference type="Proteomes" id="UP000008827"/>
    </source>
</evidence>